<accession>A0A6A6RHB7</accession>
<feature type="region of interest" description="Disordered" evidence="13">
    <location>
        <begin position="54"/>
        <end position="154"/>
    </location>
</feature>
<evidence type="ECO:0000256" key="5">
    <source>
        <dbReference type="ARBA" id="ARBA00022741"/>
    </source>
</evidence>
<dbReference type="GO" id="GO:0005524">
    <property type="term" value="F:ATP binding"/>
    <property type="evidence" value="ECO:0007669"/>
    <property type="project" value="UniProtKB-UniRule"/>
</dbReference>
<dbReference type="InterPro" id="IPR019821">
    <property type="entry name" value="Kinesin_motor_CS"/>
</dbReference>
<feature type="binding site" evidence="10">
    <location>
        <begin position="546"/>
        <end position="553"/>
    </location>
    <ligand>
        <name>ATP</name>
        <dbReference type="ChEBI" id="CHEBI:30616"/>
    </ligand>
</feature>
<keyword evidence="8 10" id="KW-0505">Motor protein</keyword>
<dbReference type="PANTHER" id="PTHR47972">
    <property type="entry name" value="KINESIN-LIKE PROTEIN KLP-3"/>
    <property type="match status" value="1"/>
</dbReference>
<evidence type="ECO:0000256" key="2">
    <source>
        <dbReference type="ARBA" id="ARBA00010899"/>
    </source>
</evidence>
<evidence type="ECO:0000313" key="16">
    <source>
        <dbReference type="Proteomes" id="UP000799753"/>
    </source>
</evidence>
<dbReference type="InterPro" id="IPR036961">
    <property type="entry name" value="Kinesin_motor_dom_sf"/>
</dbReference>
<dbReference type="EMBL" id="MU006817">
    <property type="protein sequence ID" value="KAF2634620.1"/>
    <property type="molecule type" value="Genomic_DNA"/>
</dbReference>
<feature type="coiled-coil region" evidence="12">
    <location>
        <begin position="344"/>
        <end position="455"/>
    </location>
</feature>
<evidence type="ECO:0000256" key="12">
    <source>
        <dbReference type="SAM" id="Coils"/>
    </source>
</evidence>
<reference evidence="15" key="1">
    <citation type="journal article" date="2020" name="Stud. Mycol.">
        <title>101 Dothideomycetes genomes: a test case for predicting lifestyles and emergence of pathogens.</title>
        <authorList>
            <person name="Haridas S."/>
            <person name="Albert R."/>
            <person name="Binder M."/>
            <person name="Bloem J."/>
            <person name="Labutti K."/>
            <person name="Salamov A."/>
            <person name="Andreopoulos B."/>
            <person name="Baker S."/>
            <person name="Barry K."/>
            <person name="Bills G."/>
            <person name="Bluhm B."/>
            <person name="Cannon C."/>
            <person name="Castanera R."/>
            <person name="Culley D."/>
            <person name="Daum C."/>
            <person name="Ezra D."/>
            <person name="Gonzalez J."/>
            <person name="Henrissat B."/>
            <person name="Kuo A."/>
            <person name="Liang C."/>
            <person name="Lipzen A."/>
            <person name="Lutzoni F."/>
            <person name="Magnuson J."/>
            <person name="Mondo S."/>
            <person name="Nolan M."/>
            <person name="Ohm R."/>
            <person name="Pangilinan J."/>
            <person name="Park H.-J."/>
            <person name="Ramirez L."/>
            <person name="Alfaro M."/>
            <person name="Sun H."/>
            <person name="Tritt A."/>
            <person name="Yoshinaga Y."/>
            <person name="Zwiers L.-H."/>
            <person name="Turgeon B."/>
            <person name="Goodwin S."/>
            <person name="Spatafora J."/>
            <person name="Crous P."/>
            <person name="Grigoriev I."/>
        </authorList>
    </citation>
    <scope>NUCLEOTIDE SEQUENCE</scope>
    <source>
        <strain evidence="15">CBS 473.64</strain>
    </source>
</reference>
<feature type="compositionally biased region" description="Basic and acidic residues" evidence="13">
    <location>
        <begin position="1"/>
        <end position="11"/>
    </location>
</feature>
<dbReference type="GO" id="GO:0008017">
    <property type="term" value="F:microtubule binding"/>
    <property type="evidence" value="ECO:0007669"/>
    <property type="project" value="InterPro"/>
</dbReference>
<dbReference type="AlphaFoldDB" id="A0A6A6RHB7"/>
<dbReference type="InterPro" id="IPR027417">
    <property type="entry name" value="P-loop_NTPase"/>
</dbReference>
<comment type="similarity">
    <text evidence="2">Belongs to the TRAFAC class myosin-kinesin ATPase superfamily. Kinesin family. KIN-14 subfamily.</text>
</comment>
<feature type="coiled-coil region" evidence="12">
    <location>
        <begin position="209"/>
        <end position="314"/>
    </location>
</feature>
<dbReference type="OrthoDB" id="3176171at2759"/>
<dbReference type="GO" id="GO:0090307">
    <property type="term" value="P:mitotic spindle assembly"/>
    <property type="evidence" value="ECO:0007669"/>
    <property type="project" value="UniProtKB-ARBA"/>
</dbReference>
<keyword evidence="5 10" id="KW-0547">Nucleotide-binding</keyword>
<feature type="compositionally biased region" description="Low complexity" evidence="13">
    <location>
        <begin position="54"/>
        <end position="69"/>
    </location>
</feature>
<dbReference type="PRINTS" id="PR00380">
    <property type="entry name" value="KINESINHEAVY"/>
</dbReference>
<dbReference type="GO" id="GO:0007018">
    <property type="term" value="P:microtubule-based movement"/>
    <property type="evidence" value="ECO:0007669"/>
    <property type="project" value="InterPro"/>
</dbReference>
<dbReference type="InterPro" id="IPR027640">
    <property type="entry name" value="Kinesin-like_fam"/>
</dbReference>
<feature type="domain" description="Kinesin motor" evidence="14">
    <location>
        <begin position="455"/>
        <end position="788"/>
    </location>
</feature>
<evidence type="ECO:0000256" key="11">
    <source>
        <dbReference type="RuleBase" id="RU000394"/>
    </source>
</evidence>
<dbReference type="GO" id="GO:0005874">
    <property type="term" value="C:microtubule"/>
    <property type="evidence" value="ECO:0007669"/>
    <property type="project" value="UniProtKB-KW"/>
</dbReference>
<evidence type="ECO:0000259" key="14">
    <source>
        <dbReference type="PROSITE" id="PS50067"/>
    </source>
</evidence>
<keyword evidence="9" id="KW-0206">Cytoskeleton</keyword>
<evidence type="ECO:0000256" key="8">
    <source>
        <dbReference type="ARBA" id="ARBA00023175"/>
    </source>
</evidence>
<feature type="region of interest" description="Disordered" evidence="13">
    <location>
        <begin position="1"/>
        <end position="30"/>
    </location>
</feature>
<dbReference type="Gene3D" id="3.40.850.10">
    <property type="entry name" value="Kinesin motor domain"/>
    <property type="match status" value="1"/>
</dbReference>
<dbReference type="SMART" id="SM00129">
    <property type="entry name" value="KISc"/>
    <property type="match status" value="1"/>
</dbReference>
<feature type="compositionally biased region" description="Polar residues" evidence="13">
    <location>
        <begin position="112"/>
        <end position="129"/>
    </location>
</feature>
<keyword evidence="3" id="KW-0963">Cytoplasm</keyword>
<evidence type="ECO:0000256" key="6">
    <source>
        <dbReference type="ARBA" id="ARBA00022840"/>
    </source>
</evidence>
<evidence type="ECO:0000256" key="4">
    <source>
        <dbReference type="ARBA" id="ARBA00022701"/>
    </source>
</evidence>
<organism evidence="15 16">
    <name type="scientific">Massarina eburnea CBS 473.64</name>
    <dbReference type="NCBI Taxonomy" id="1395130"/>
    <lineage>
        <taxon>Eukaryota</taxon>
        <taxon>Fungi</taxon>
        <taxon>Dikarya</taxon>
        <taxon>Ascomycota</taxon>
        <taxon>Pezizomycotina</taxon>
        <taxon>Dothideomycetes</taxon>
        <taxon>Pleosporomycetidae</taxon>
        <taxon>Pleosporales</taxon>
        <taxon>Massarineae</taxon>
        <taxon>Massarinaceae</taxon>
        <taxon>Massarina</taxon>
    </lineage>
</organism>
<keyword evidence="7 12" id="KW-0175">Coiled coil</keyword>
<gene>
    <name evidence="15" type="ORF">P280DRAFT_413395</name>
</gene>
<dbReference type="InterPro" id="IPR001752">
    <property type="entry name" value="Kinesin_motor_dom"/>
</dbReference>
<evidence type="ECO:0000256" key="1">
    <source>
        <dbReference type="ARBA" id="ARBA00004245"/>
    </source>
</evidence>
<dbReference type="GO" id="GO:0008569">
    <property type="term" value="F:minus-end-directed microtubule motor activity"/>
    <property type="evidence" value="ECO:0007669"/>
    <property type="project" value="UniProtKB-ARBA"/>
</dbReference>
<sequence>MIKREDADPKAKGVQPFPISINPGPWDSLRIPKRPSRNNCMYTCLDVPPMALFPSSHSRTVSSPSSPFPASTQEEPAYGDYDELSNGFGALNLNASSTEPHDRRRLGRGYASSKSLDISLKSNPSSSLPRATPAKSMRHPPPPPARGVARTPTRAQTPQELTPFLNRFTNVRAPVYDDPRVSELEAKFNAFTQQIQSNMSTQDNLNTKNTELEATVSRYRSMLDEEKAKLDEQKSDMKELKSLLKATTKELDSLRKSHYDEIEDFKRKQRSEMQDLQFGNDQIRREKEEFKEKIEKLKTRTEELSEIEKKLKHDLEEERGKRLRDTQGVQEEYAAKLRNAGLDAETKQREAQLLQGELINIKSELDRERTLKNGLQAQLTESTTLALTLEAANKAMKEKIHFLESDSQAQSSAFNDLHARMQEAIEVAALANEKLRQEEMLRRKLHNQVQELKGNIRVMCRVRPTHASETEPANIAFPDADTDSKEVAVQGPGRTSALGTTSAQTYSYGFDRVFAPSSQNAEVFDEISQLVQSALDGYNVCIFCYGQTGSGKTFTMSSDDGMIPRATAQIYAEAKRLEEKGWRYKMEGSFVEVYNETYNDLLGRSEDIDKKKLEVRHDPAKKQTTLENAVTVELDGPSRVEEILSRASKNRSVAATKANMRSSRSHSVFILKLVGQNTITGERSEGTLNLVDLAGSERLEHSRAEGARLKETQNINKSLSCLGDVINALGSAKEGSHVPYRNSKLTYLLQYSLGGNSKTLMFVMVSPLQAHLQETVTSLKFATKVHNTHIGTAKKQTRA</sequence>
<evidence type="ECO:0000256" key="13">
    <source>
        <dbReference type="SAM" id="MobiDB-lite"/>
    </source>
</evidence>
<evidence type="ECO:0000256" key="7">
    <source>
        <dbReference type="ARBA" id="ARBA00023054"/>
    </source>
</evidence>
<dbReference type="PANTHER" id="PTHR47972:SF45">
    <property type="entry name" value="PROTEIN CLARET SEGREGATIONAL"/>
    <property type="match status" value="1"/>
</dbReference>
<dbReference type="PROSITE" id="PS00411">
    <property type="entry name" value="KINESIN_MOTOR_1"/>
    <property type="match status" value="1"/>
</dbReference>
<feature type="region of interest" description="Disordered" evidence="13">
    <location>
        <begin position="475"/>
        <end position="496"/>
    </location>
</feature>
<dbReference type="Proteomes" id="UP000799753">
    <property type="component" value="Unassembled WGS sequence"/>
</dbReference>
<keyword evidence="4 11" id="KW-0493">Microtubule</keyword>
<proteinExistence type="inferred from homology"/>
<dbReference type="SUPFAM" id="SSF52540">
    <property type="entry name" value="P-loop containing nucleoside triphosphate hydrolases"/>
    <property type="match status" value="1"/>
</dbReference>
<dbReference type="Pfam" id="PF00225">
    <property type="entry name" value="Kinesin"/>
    <property type="match status" value="1"/>
</dbReference>
<evidence type="ECO:0000256" key="10">
    <source>
        <dbReference type="PROSITE-ProRule" id="PRU00283"/>
    </source>
</evidence>
<dbReference type="FunFam" id="3.40.850.10:FF:000065">
    <property type="entry name" value="Kinesin-like protein"/>
    <property type="match status" value="1"/>
</dbReference>
<name>A0A6A6RHB7_9PLEO</name>
<protein>
    <recommendedName>
        <fullName evidence="11">Kinesin-like protein</fullName>
    </recommendedName>
</protein>
<keyword evidence="16" id="KW-1185">Reference proteome</keyword>
<evidence type="ECO:0000256" key="3">
    <source>
        <dbReference type="ARBA" id="ARBA00022490"/>
    </source>
</evidence>
<evidence type="ECO:0000313" key="15">
    <source>
        <dbReference type="EMBL" id="KAF2634620.1"/>
    </source>
</evidence>
<dbReference type="CDD" id="cd01366">
    <property type="entry name" value="KISc_C_terminal"/>
    <property type="match status" value="1"/>
</dbReference>
<evidence type="ECO:0000256" key="9">
    <source>
        <dbReference type="ARBA" id="ARBA00023212"/>
    </source>
</evidence>
<comment type="subcellular location">
    <subcellularLocation>
        <location evidence="1">Cytoplasm</location>
        <location evidence="1">Cytoskeleton</location>
    </subcellularLocation>
</comment>
<keyword evidence="6 10" id="KW-0067">ATP-binding</keyword>
<dbReference type="PROSITE" id="PS50067">
    <property type="entry name" value="KINESIN_MOTOR_2"/>
    <property type="match status" value="1"/>
</dbReference>